<dbReference type="Gene3D" id="3.40.50.2300">
    <property type="match status" value="2"/>
</dbReference>
<gene>
    <name evidence="5" type="ORF">ATL41_2204</name>
</gene>
<dbReference type="OrthoDB" id="9773673at2"/>
<evidence type="ECO:0000313" key="6">
    <source>
        <dbReference type="Proteomes" id="UP000221394"/>
    </source>
</evidence>
<dbReference type="GO" id="GO:0030288">
    <property type="term" value="C:outer membrane-bounded periplasmic space"/>
    <property type="evidence" value="ECO:0007669"/>
    <property type="project" value="TreeGrafter"/>
</dbReference>
<dbReference type="AlphaFoldDB" id="A0A2A9EGT5"/>
<dbReference type="RefSeq" id="WP_098458493.1">
    <property type="nucleotide sequence ID" value="NZ_PDJH01000001.1"/>
</dbReference>
<dbReference type="Pfam" id="PF13407">
    <property type="entry name" value="Peripla_BP_4"/>
    <property type="match status" value="1"/>
</dbReference>
<dbReference type="InterPro" id="IPR025997">
    <property type="entry name" value="SBP_2_dom"/>
</dbReference>
<dbReference type="PANTHER" id="PTHR30036:SF1">
    <property type="entry name" value="D-XYLOSE-BINDING PERIPLASMIC PROTEIN"/>
    <property type="match status" value="1"/>
</dbReference>
<name>A0A2A9EGT5_9MICO</name>
<evidence type="ECO:0000256" key="1">
    <source>
        <dbReference type="ARBA" id="ARBA00004196"/>
    </source>
</evidence>
<feature type="signal peptide" evidence="3">
    <location>
        <begin position="1"/>
        <end position="20"/>
    </location>
</feature>
<dbReference type="InterPro" id="IPR028082">
    <property type="entry name" value="Peripla_BP_I"/>
</dbReference>
<sequence length="362" mass="37944">MRSARTAAAAFMVAAVAMTAAGCADVQGDDSSLVGVAMPTTTLLRWVDDGEDVQEQLENLGYDVDLRYAENDVATQVQQVGEMIDEGADLLIVGAIDGTALKDQLARAAAADIPVVSYDRLIRDTPDIAYYATFDNLAVGTMQGHSLARAVGLEDAEGNKIEGAGPFTLELFAGSPDDNNATVFYEGAMSVLDPYISAGDLVVTSGEKDFATIATEGWDSAKSGERMAALLTEHYAGGKRPDAVLAPNDGIAISVIEAIRSHGAPAGVVVTGQDAELASVKSIVAGEQTSTIYKNTQLLAEVAVSMGHALLSGREPETNDLTSYDNGVKVVPTMLLAPQLVTQDNLERVLVESGAFTAEEIR</sequence>
<proteinExistence type="predicted"/>
<evidence type="ECO:0000256" key="3">
    <source>
        <dbReference type="SAM" id="SignalP"/>
    </source>
</evidence>
<dbReference type="Proteomes" id="UP000221394">
    <property type="component" value="Unassembled WGS sequence"/>
</dbReference>
<feature type="chain" id="PRO_5039542479" evidence="3">
    <location>
        <begin position="21"/>
        <end position="362"/>
    </location>
</feature>
<dbReference type="EMBL" id="PDJH01000001">
    <property type="protein sequence ID" value="PFG37442.1"/>
    <property type="molecule type" value="Genomic_DNA"/>
</dbReference>
<comment type="subcellular location">
    <subcellularLocation>
        <location evidence="1">Cell envelope</location>
    </subcellularLocation>
</comment>
<feature type="domain" description="Periplasmic binding protein" evidence="4">
    <location>
        <begin position="34"/>
        <end position="315"/>
    </location>
</feature>
<dbReference type="GO" id="GO:0030246">
    <property type="term" value="F:carbohydrate binding"/>
    <property type="evidence" value="ECO:0007669"/>
    <property type="project" value="TreeGrafter"/>
</dbReference>
<dbReference type="PANTHER" id="PTHR30036">
    <property type="entry name" value="D-XYLOSE-BINDING PERIPLASMIC PROTEIN"/>
    <property type="match status" value="1"/>
</dbReference>
<reference evidence="5 6" key="1">
    <citation type="submission" date="2017-10" db="EMBL/GenBank/DDBJ databases">
        <title>Sequencing the genomes of 1000 actinobacteria strains.</title>
        <authorList>
            <person name="Klenk H.-P."/>
        </authorList>
    </citation>
    <scope>NUCLEOTIDE SEQUENCE [LARGE SCALE GENOMIC DNA]</scope>
    <source>
        <strain evidence="5 6">DSM 21574</strain>
    </source>
</reference>
<accession>A0A2A9EGT5</accession>
<keyword evidence="2 3" id="KW-0732">Signal</keyword>
<protein>
    <submittedName>
        <fullName evidence="5">Putative multiple sugar transport system substrate-binding protein</fullName>
    </submittedName>
</protein>
<dbReference type="CDD" id="cd19994">
    <property type="entry name" value="PBP1_ChvE"/>
    <property type="match status" value="1"/>
</dbReference>
<comment type="caution">
    <text evidence="5">The sequence shown here is derived from an EMBL/GenBank/DDBJ whole genome shotgun (WGS) entry which is preliminary data.</text>
</comment>
<evidence type="ECO:0000259" key="4">
    <source>
        <dbReference type="Pfam" id="PF13407"/>
    </source>
</evidence>
<evidence type="ECO:0000313" key="5">
    <source>
        <dbReference type="EMBL" id="PFG37442.1"/>
    </source>
</evidence>
<keyword evidence="6" id="KW-1185">Reference proteome</keyword>
<keyword evidence="5" id="KW-0813">Transport</keyword>
<dbReference type="InterPro" id="IPR050555">
    <property type="entry name" value="Bact_Solute-Bind_Prot2"/>
</dbReference>
<dbReference type="PROSITE" id="PS51257">
    <property type="entry name" value="PROKAR_LIPOPROTEIN"/>
    <property type="match status" value="1"/>
</dbReference>
<keyword evidence="5" id="KW-0762">Sugar transport</keyword>
<organism evidence="5 6">
    <name type="scientific">Flavimobilis soli</name>
    <dbReference type="NCBI Taxonomy" id="442709"/>
    <lineage>
        <taxon>Bacteria</taxon>
        <taxon>Bacillati</taxon>
        <taxon>Actinomycetota</taxon>
        <taxon>Actinomycetes</taxon>
        <taxon>Micrococcales</taxon>
        <taxon>Jonesiaceae</taxon>
        <taxon>Flavimobilis</taxon>
    </lineage>
</organism>
<evidence type="ECO:0000256" key="2">
    <source>
        <dbReference type="ARBA" id="ARBA00022729"/>
    </source>
</evidence>
<dbReference type="SUPFAM" id="SSF53822">
    <property type="entry name" value="Periplasmic binding protein-like I"/>
    <property type="match status" value="1"/>
</dbReference>